<comment type="similarity">
    <text evidence="2">Belongs to the CLPTM1 family.</text>
</comment>
<evidence type="ECO:0000256" key="2">
    <source>
        <dbReference type="ARBA" id="ARBA00009310"/>
    </source>
</evidence>
<feature type="region of interest" description="Disordered" evidence="6">
    <location>
        <begin position="326"/>
        <end position="350"/>
    </location>
</feature>
<accession>C1EHH2</accession>
<dbReference type="eggNOG" id="KOG2489">
    <property type="taxonomic scope" value="Eukaryota"/>
</dbReference>
<dbReference type="KEGG" id="mis:MICPUN_98344"/>
<keyword evidence="5 7" id="KW-0472">Membrane</keyword>
<keyword evidence="9" id="KW-1185">Reference proteome</keyword>
<dbReference type="FunCoup" id="C1EHH2">
    <property type="interactions" value="2032"/>
</dbReference>
<evidence type="ECO:0000256" key="6">
    <source>
        <dbReference type="SAM" id="MobiDB-lite"/>
    </source>
</evidence>
<evidence type="ECO:0000256" key="4">
    <source>
        <dbReference type="ARBA" id="ARBA00022989"/>
    </source>
</evidence>
<dbReference type="RefSeq" id="XP_002506037.1">
    <property type="nucleotide sequence ID" value="XM_002505991.1"/>
</dbReference>
<dbReference type="GO" id="GO:0016020">
    <property type="term" value="C:membrane"/>
    <property type="evidence" value="ECO:0007669"/>
    <property type="project" value="UniProtKB-SubCell"/>
</dbReference>
<dbReference type="AlphaFoldDB" id="C1EHH2"/>
<evidence type="ECO:0000256" key="3">
    <source>
        <dbReference type="ARBA" id="ARBA00022692"/>
    </source>
</evidence>
<evidence type="ECO:0000256" key="7">
    <source>
        <dbReference type="SAM" id="Phobius"/>
    </source>
</evidence>
<dbReference type="GeneID" id="8249178"/>
<dbReference type="Pfam" id="PF05602">
    <property type="entry name" value="CLPTM1"/>
    <property type="match status" value="1"/>
</dbReference>
<keyword evidence="3 7" id="KW-0812">Transmembrane</keyword>
<evidence type="ECO:0000256" key="1">
    <source>
        <dbReference type="ARBA" id="ARBA00004141"/>
    </source>
</evidence>
<gene>
    <name evidence="8" type="ORF">MICPUN_98344</name>
</gene>
<feature type="transmembrane region" description="Helical" evidence="7">
    <location>
        <begin position="127"/>
        <end position="143"/>
    </location>
</feature>
<dbReference type="PANTHER" id="PTHR21347">
    <property type="entry name" value="CLEFT LIP AND PALATE ASSOCIATED TRANSMEMBRANE PROTEIN-RELATED"/>
    <property type="match status" value="1"/>
</dbReference>
<evidence type="ECO:0000313" key="9">
    <source>
        <dbReference type="Proteomes" id="UP000002009"/>
    </source>
</evidence>
<dbReference type="InterPro" id="IPR008429">
    <property type="entry name" value="CLPTM1"/>
</dbReference>
<dbReference type="InParanoid" id="C1EHH2"/>
<comment type="subcellular location">
    <subcellularLocation>
        <location evidence="1">Membrane</location>
        <topology evidence="1">Multi-pass membrane protein</topology>
    </subcellularLocation>
</comment>
<dbReference type="GO" id="GO:0012505">
    <property type="term" value="C:endomembrane system"/>
    <property type="evidence" value="ECO:0007669"/>
    <property type="project" value="TreeGrafter"/>
</dbReference>
<organism evidence="8 9">
    <name type="scientific">Micromonas commoda (strain RCC299 / NOUM17 / CCMP2709)</name>
    <name type="common">Picoplanktonic green alga</name>
    <dbReference type="NCBI Taxonomy" id="296587"/>
    <lineage>
        <taxon>Eukaryota</taxon>
        <taxon>Viridiplantae</taxon>
        <taxon>Chlorophyta</taxon>
        <taxon>Mamiellophyceae</taxon>
        <taxon>Mamiellales</taxon>
        <taxon>Mamiellaceae</taxon>
        <taxon>Micromonas</taxon>
    </lineage>
</organism>
<proteinExistence type="inferred from homology"/>
<protein>
    <submittedName>
        <fullName evidence="8">Uncharacterized protein</fullName>
    </submittedName>
</protein>
<reference evidence="8 9" key="1">
    <citation type="journal article" date="2009" name="Science">
        <title>Green evolution and dynamic adaptations revealed by genomes of the marine picoeukaryotes Micromonas.</title>
        <authorList>
            <person name="Worden A.Z."/>
            <person name="Lee J.H."/>
            <person name="Mock T."/>
            <person name="Rouze P."/>
            <person name="Simmons M.P."/>
            <person name="Aerts A.L."/>
            <person name="Allen A.E."/>
            <person name="Cuvelier M.L."/>
            <person name="Derelle E."/>
            <person name="Everett M.V."/>
            <person name="Foulon E."/>
            <person name="Grimwood J."/>
            <person name="Gundlach H."/>
            <person name="Henrissat B."/>
            <person name="Napoli C."/>
            <person name="McDonald S.M."/>
            <person name="Parker M.S."/>
            <person name="Rombauts S."/>
            <person name="Salamov A."/>
            <person name="Von Dassow P."/>
            <person name="Badger J.H."/>
            <person name="Coutinho P.M."/>
            <person name="Demir E."/>
            <person name="Dubchak I."/>
            <person name="Gentemann C."/>
            <person name="Eikrem W."/>
            <person name="Gready J.E."/>
            <person name="John U."/>
            <person name="Lanier W."/>
            <person name="Lindquist E.A."/>
            <person name="Lucas S."/>
            <person name="Mayer K.F."/>
            <person name="Moreau H."/>
            <person name="Not F."/>
            <person name="Otillar R."/>
            <person name="Panaud O."/>
            <person name="Pangilinan J."/>
            <person name="Paulsen I."/>
            <person name="Piegu B."/>
            <person name="Poliakov A."/>
            <person name="Robbens S."/>
            <person name="Schmutz J."/>
            <person name="Toulza E."/>
            <person name="Wyss T."/>
            <person name="Zelensky A."/>
            <person name="Zhou K."/>
            <person name="Armbrust E.V."/>
            <person name="Bhattacharya D."/>
            <person name="Goodenough U.W."/>
            <person name="Van de Peer Y."/>
            <person name="Grigoriev I.V."/>
        </authorList>
    </citation>
    <scope>NUCLEOTIDE SEQUENCE [LARGE SCALE GENOMIC DNA]</scope>
    <source>
        <strain evidence="9">RCC299 / NOUM17</strain>
    </source>
</reference>
<dbReference type="OrthoDB" id="378564at2759"/>
<evidence type="ECO:0000313" key="8">
    <source>
        <dbReference type="EMBL" id="ACO67295.1"/>
    </source>
</evidence>
<dbReference type="EMBL" id="CP001332">
    <property type="protein sequence ID" value="ACO67295.1"/>
    <property type="molecule type" value="Genomic_DNA"/>
</dbReference>
<dbReference type="OMA" id="TTMWRAF"/>
<evidence type="ECO:0000256" key="5">
    <source>
        <dbReference type="ARBA" id="ARBA00023136"/>
    </source>
</evidence>
<sequence length="350" mass="40782">MRFHPDTLQYWPTVYVNEFWLLRDHHVPLNASVAAANLTLTVAPLSLFRWQLYEQMERTFEHQRAMGTQGEGDGDELKRIFLEGNPILLAVTTVVSVFHTVFDMLAFKNDIGFWRHNKSMEGLSARTIIFNAGCQLVIFLYLLDNETSWMVLLSSGLGLIIEGWKITKAMDVSIKPAFPFLQIKDKFGYTKSDTARHDEVAMRYLSYALYPLVGCYAIYSVIYNEHRGWYSFVLNTLVGAVYLFGFITMCPQLYINYKLKSVAHLPWRQMTYKFLNTIIDDLFAFVIKMPTMHRLSVFRDDIVFLIFLYQRRIYRVDKTRVNEFGFSGEAPPDAIDEKKEDEDKEGKKDK</sequence>
<dbReference type="Proteomes" id="UP000002009">
    <property type="component" value="Chromosome 14"/>
</dbReference>
<dbReference type="PANTHER" id="PTHR21347:SF0">
    <property type="entry name" value="LIPID SCRAMBLASE CLPTM1L"/>
    <property type="match status" value="1"/>
</dbReference>
<keyword evidence="4 7" id="KW-1133">Transmembrane helix</keyword>
<feature type="transmembrane region" description="Helical" evidence="7">
    <location>
        <begin position="229"/>
        <end position="250"/>
    </location>
</feature>
<feature type="transmembrane region" description="Helical" evidence="7">
    <location>
        <begin position="87"/>
        <end position="107"/>
    </location>
</feature>
<feature type="transmembrane region" description="Helical" evidence="7">
    <location>
        <begin position="204"/>
        <end position="223"/>
    </location>
</feature>
<name>C1EHH2_MICCC</name>